<dbReference type="OrthoDB" id="2443422at2759"/>
<organism evidence="2 3">
    <name type="scientific">Dissophora globulifera</name>
    <dbReference type="NCBI Taxonomy" id="979702"/>
    <lineage>
        <taxon>Eukaryota</taxon>
        <taxon>Fungi</taxon>
        <taxon>Fungi incertae sedis</taxon>
        <taxon>Mucoromycota</taxon>
        <taxon>Mortierellomycotina</taxon>
        <taxon>Mortierellomycetes</taxon>
        <taxon>Mortierellales</taxon>
        <taxon>Mortierellaceae</taxon>
        <taxon>Dissophora</taxon>
    </lineage>
</organism>
<proteinExistence type="predicted"/>
<comment type="caution">
    <text evidence="2">The sequence shown here is derived from an EMBL/GenBank/DDBJ whole genome shotgun (WGS) entry which is preliminary data.</text>
</comment>
<accession>A0A9P6R7H2</accession>
<evidence type="ECO:0000313" key="2">
    <source>
        <dbReference type="EMBL" id="KAG0312912.1"/>
    </source>
</evidence>
<feature type="region of interest" description="Disordered" evidence="1">
    <location>
        <begin position="153"/>
        <end position="173"/>
    </location>
</feature>
<keyword evidence="3" id="KW-1185">Reference proteome</keyword>
<gene>
    <name evidence="2" type="ORF">BGZ99_009208</name>
</gene>
<reference evidence="2" key="1">
    <citation type="journal article" date="2020" name="Fungal Divers.">
        <title>Resolving the Mortierellaceae phylogeny through synthesis of multi-gene phylogenetics and phylogenomics.</title>
        <authorList>
            <person name="Vandepol N."/>
            <person name="Liber J."/>
            <person name="Desiro A."/>
            <person name="Na H."/>
            <person name="Kennedy M."/>
            <person name="Barry K."/>
            <person name="Grigoriev I.V."/>
            <person name="Miller A.N."/>
            <person name="O'Donnell K."/>
            <person name="Stajich J.E."/>
            <person name="Bonito G."/>
        </authorList>
    </citation>
    <scope>NUCLEOTIDE SEQUENCE</scope>
    <source>
        <strain evidence="2">REB-010B</strain>
    </source>
</reference>
<sequence length="258" mass="28875">MDTWDYFQSNATLSRSTSCSSLPTLDIDINTTSPQYATLWEIQLELGEIPDMISNNLLEPCPTSSSSLRFDAYYLSAHNPCKGQVVGKDQETVMIKDVDVKKDVEGKGKEEEAFVHRQREVSVVDSEPPTRNRRLVWPTFLFLFKNGSRPGIVPCPNNEGEDEGEVKEEGKSEQREALVNHPVYGMLSSREVQGGEFRHDRKDSGVFVHNDLSLGLERHGSTLLPAVADYATKDREQHGRGAAYISLQRIAATFSRSP</sequence>
<dbReference type="Proteomes" id="UP000738325">
    <property type="component" value="Unassembled WGS sequence"/>
</dbReference>
<name>A0A9P6R7H2_9FUNG</name>
<dbReference type="EMBL" id="JAAAIP010000764">
    <property type="protein sequence ID" value="KAG0312912.1"/>
    <property type="molecule type" value="Genomic_DNA"/>
</dbReference>
<evidence type="ECO:0000313" key="3">
    <source>
        <dbReference type="Proteomes" id="UP000738325"/>
    </source>
</evidence>
<dbReference type="AlphaFoldDB" id="A0A9P6R7H2"/>
<protein>
    <submittedName>
        <fullName evidence="2">Uncharacterized protein</fullName>
    </submittedName>
</protein>
<evidence type="ECO:0000256" key="1">
    <source>
        <dbReference type="SAM" id="MobiDB-lite"/>
    </source>
</evidence>